<sequence length="76" mass="9198">MKTKEEKKYYLKYKPRFYDGQSEEYLNYNKKSESYFLSNNIGGFVVKTSFTQKEIEEIKEKFDTDLADLEMIEVEK</sequence>
<accession>A0ABS6FHP2</accession>
<gene>
    <name evidence="1" type="ORF">KQI68_06855</name>
</gene>
<comment type="caution">
    <text evidence="1">The sequence shown here is derived from an EMBL/GenBank/DDBJ whole genome shotgun (WGS) entry which is preliminary data.</text>
</comment>
<evidence type="ECO:0000313" key="2">
    <source>
        <dbReference type="Proteomes" id="UP000783742"/>
    </source>
</evidence>
<dbReference type="EMBL" id="JAHLQO010000004">
    <property type="protein sequence ID" value="MBU5669558.1"/>
    <property type="molecule type" value="Genomic_DNA"/>
</dbReference>
<keyword evidence="2" id="KW-1185">Reference proteome</keyword>
<dbReference type="Proteomes" id="UP000783742">
    <property type="component" value="Unassembled WGS sequence"/>
</dbReference>
<dbReference type="RefSeq" id="WP_216549394.1">
    <property type="nucleotide sequence ID" value="NZ_JAHLQO010000004.1"/>
</dbReference>
<evidence type="ECO:0000313" key="1">
    <source>
        <dbReference type="EMBL" id="MBU5669558.1"/>
    </source>
</evidence>
<reference evidence="1 2" key="1">
    <citation type="submission" date="2021-06" db="EMBL/GenBank/DDBJ databases">
        <authorList>
            <person name="Sun Q."/>
            <person name="Li D."/>
        </authorList>
    </citation>
    <scope>NUCLEOTIDE SEQUENCE [LARGE SCALE GENOMIC DNA]</scope>
    <source>
        <strain evidence="1 2">MSJ-1</strain>
    </source>
</reference>
<protein>
    <recommendedName>
        <fullName evidence="3">Phage protein</fullName>
    </recommendedName>
</protein>
<proteinExistence type="predicted"/>
<organism evidence="1 2">
    <name type="scientific">Peptoniphilus ovalis</name>
    <dbReference type="NCBI Taxonomy" id="2841503"/>
    <lineage>
        <taxon>Bacteria</taxon>
        <taxon>Bacillati</taxon>
        <taxon>Bacillota</taxon>
        <taxon>Tissierellia</taxon>
        <taxon>Tissierellales</taxon>
        <taxon>Peptoniphilaceae</taxon>
        <taxon>Peptoniphilus</taxon>
    </lineage>
</organism>
<name>A0ABS6FHP2_9FIRM</name>
<evidence type="ECO:0008006" key="3">
    <source>
        <dbReference type="Google" id="ProtNLM"/>
    </source>
</evidence>